<dbReference type="Proteomes" id="UP000828941">
    <property type="component" value="Chromosome 2"/>
</dbReference>
<name>A0ACB9PXI3_BAUVA</name>
<reference evidence="1 2" key="1">
    <citation type="journal article" date="2022" name="DNA Res.">
        <title>Chromosomal-level genome assembly of the orchid tree Bauhinia variegata (Leguminosae; Cercidoideae) supports the allotetraploid origin hypothesis of Bauhinia.</title>
        <authorList>
            <person name="Zhong Y."/>
            <person name="Chen Y."/>
            <person name="Zheng D."/>
            <person name="Pang J."/>
            <person name="Liu Y."/>
            <person name="Luo S."/>
            <person name="Meng S."/>
            <person name="Qian L."/>
            <person name="Wei D."/>
            <person name="Dai S."/>
            <person name="Zhou R."/>
        </authorList>
    </citation>
    <scope>NUCLEOTIDE SEQUENCE [LARGE SCALE GENOMIC DNA]</scope>
    <source>
        <strain evidence="1">BV-YZ2020</strain>
    </source>
</reference>
<accession>A0ACB9PXI3</accession>
<organism evidence="1 2">
    <name type="scientific">Bauhinia variegata</name>
    <name type="common">Purple orchid tree</name>
    <name type="synonym">Phanera variegata</name>
    <dbReference type="NCBI Taxonomy" id="167791"/>
    <lineage>
        <taxon>Eukaryota</taxon>
        <taxon>Viridiplantae</taxon>
        <taxon>Streptophyta</taxon>
        <taxon>Embryophyta</taxon>
        <taxon>Tracheophyta</taxon>
        <taxon>Spermatophyta</taxon>
        <taxon>Magnoliopsida</taxon>
        <taxon>eudicotyledons</taxon>
        <taxon>Gunneridae</taxon>
        <taxon>Pentapetalae</taxon>
        <taxon>rosids</taxon>
        <taxon>fabids</taxon>
        <taxon>Fabales</taxon>
        <taxon>Fabaceae</taxon>
        <taxon>Cercidoideae</taxon>
        <taxon>Cercideae</taxon>
        <taxon>Bauhiniinae</taxon>
        <taxon>Bauhinia</taxon>
    </lineage>
</organism>
<protein>
    <submittedName>
        <fullName evidence="1">Uncharacterized protein</fullName>
    </submittedName>
</protein>
<gene>
    <name evidence="1" type="ORF">L6164_002477</name>
</gene>
<evidence type="ECO:0000313" key="1">
    <source>
        <dbReference type="EMBL" id="KAI4353534.1"/>
    </source>
</evidence>
<sequence length="345" mass="38772">MKPFMRCGSQLGIPAPPPSPIPTGRGSRCAANEIFCEYLEKTLQLPELMLPESHFVGAAGRRLVVPAEIDYRRLAYSVDLIIESAKDFGAFRINGHGISGHVLGMVVDEAECMFVESKKTDARAIQRNGPRGEKIPCVRSSKGTLEFNAPKLLSGEKYHNFRKCMESVANILNTIVELVSLALQEDTSEEFKERIQETENVISLCRYRHDNDNAKKNEASYNEENDTSCAHALRFYLPMEHCIFYLQSERGPLSFDAGPGTVVVTIGKQIEEWSLSKFKCVPAEMIFMPSSDDSDASFSIELNCFSRNLNQNLNTCHKIISLTDQILIAICLGFLYKFLYFVFHS</sequence>
<dbReference type="EMBL" id="CM039427">
    <property type="protein sequence ID" value="KAI4353534.1"/>
    <property type="molecule type" value="Genomic_DNA"/>
</dbReference>
<keyword evidence="2" id="KW-1185">Reference proteome</keyword>
<evidence type="ECO:0000313" key="2">
    <source>
        <dbReference type="Proteomes" id="UP000828941"/>
    </source>
</evidence>
<proteinExistence type="predicted"/>
<comment type="caution">
    <text evidence="1">The sequence shown here is derived from an EMBL/GenBank/DDBJ whole genome shotgun (WGS) entry which is preliminary data.</text>
</comment>